<feature type="compositionally biased region" description="Acidic residues" evidence="4">
    <location>
        <begin position="798"/>
        <end position="810"/>
    </location>
</feature>
<gene>
    <name evidence="5" type="ORF">PILCRDRAFT_820590</name>
</gene>
<feature type="compositionally biased region" description="Basic and acidic residues" evidence="4">
    <location>
        <begin position="187"/>
        <end position="207"/>
    </location>
</feature>
<dbReference type="AlphaFoldDB" id="A0A0C3FR92"/>
<feature type="compositionally biased region" description="Acidic residues" evidence="4">
    <location>
        <begin position="659"/>
        <end position="674"/>
    </location>
</feature>
<name>A0A0C3FR92_PILCF</name>
<feature type="compositionally biased region" description="Basic and acidic residues" evidence="4">
    <location>
        <begin position="546"/>
        <end position="575"/>
    </location>
</feature>
<feature type="region of interest" description="Disordered" evidence="4">
    <location>
        <begin position="93"/>
        <end position="315"/>
    </location>
</feature>
<feature type="region of interest" description="Disordered" evidence="4">
    <location>
        <begin position="856"/>
        <end position="884"/>
    </location>
</feature>
<evidence type="ECO:0008006" key="7">
    <source>
        <dbReference type="Google" id="ProtNLM"/>
    </source>
</evidence>
<feature type="compositionally biased region" description="Basic residues" evidence="4">
    <location>
        <begin position="131"/>
        <end position="145"/>
    </location>
</feature>
<reference evidence="6" key="2">
    <citation type="submission" date="2015-01" db="EMBL/GenBank/DDBJ databases">
        <title>Evolutionary Origins and Diversification of the Mycorrhizal Mutualists.</title>
        <authorList>
            <consortium name="DOE Joint Genome Institute"/>
            <consortium name="Mycorrhizal Genomics Consortium"/>
            <person name="Kohler A."/>
            <person name="Kuo A."/>
            <person name="Nagy L.G."/>
            <person name="Floudas D."/>
            <person name="Copeland A."/>
            <person name="Barry K.W."/>
            <person name="Cichocki N."/>
            <person name="Veneault-Fourrey C."/>
            <person name="LaButti K."/>
            <person name="Lindquist E.A."/>
            <person name="Lipzen A."/>
            <person name="Lundell T."/>
            <person name="Morin E."/>
            <person name="Murat C."/>
            <person name="Riley R."/>
            <person name="Ohm R."/>
            <person name="Sun H."/>
            <person name="Tunlid A."/>
            <person name="Henrissat B."/>
            <person name="Grigoriev I.V."/>
            <person name="Hibbett D.S."/>
            <person name="Martin F."/>
        </authorList>
    </citation>
    <scope>NUCLEOTIDE SEQUENCE [LARGE SCALE GENOMIC DNA]</scope>
    <source>
        <strain evidence="6">F 1598</strain>
    </source>
</reference>
<dbReference type="Proteomes" id="UP000054166">
    <property type="component" value="Unassembled WGS sequence"/>
</dbReference>
<dbReference type="Pfam" id="PF04615">
    <property type="entry name" value="Utp14"/>
    <property type="match status" value="1"/>
</dbReference>
<dbReference type="PANTHER" id="PTHR14150:SF12">
    <property type="entry name" value="U3 SMALL NUCLEOLAR RNA-ASSOCIATED PROTEIN 14 HOMOLOG A"/>
    <property type="match status" value="1"/>
</dbReference>
<keyword evidence="2" id="KW-0597">Phosphoprotein</keyword>
<organism evidence="5 6">
    <name type="scientific">Piloderma croceum (strain F 1598)</name>
    <dbReference type="NCBI Taxonomy" id="765440"/>
    <lineage>
        <taxon>Eukaryota</taxon>
        <taxon>Fungi</taxon>
        <taxon>Dikarya</taxon>
        <taxon>Basidiomycota</taxon>
        <taxon>Agaricomycotina</taxon>
        <taxon>Agaricomycetes</taxon>
        <taxon>Agaricomycetidae</taxon>
        <taxon>Atheliales</taxon>
        <taxon>Atheliaceae</taxon>
        <taxon>Piloderma</taxon>
    </lineage>
</organism>
<feature type="compositionally biased region" description="Acidic residues" evidence="4">
    <location>
        <begin position="151"/>
        <end position="182"/>
    </location>
</feature>
<proteinExistence type="predicted"/>
<dbReference type="GO" id="GO:0006364">
    <property type="term" value="P:rRNA processing"/>
    <property type="evidence" value="ECO:0007669"/>
    <property type="project" value="InterPro"/>
</dbReference>
<evidence type="ECO:0000313" key="6">
    <source>
        <dbReference type="Proteomes" id="UP000054166"/>
    </source>
</evidence>
<feature type="region of interest" description="Disordered" evidence="4">
    <location>
        <begin position="358"/>
        <end position="380"/>
    </location>
</feature>
<sequence>MARTSRNAPGNKGRPNSHKANATGYAKRHSLKAKTLAGLSDVYEYAPDSKTRRSKVTLEISRNEAAEIGLGRGGGESDDEGMDGEDMRTKARLIGEGDVIDSGDDEDIDSDAAFEESDEERFAGFGFNRQNNKKGPTKRPKKRGAHLADVDLNEDVDSPSEVSENSDNEDEEIEGDADDFIDVLDVFDGKAEDMSDSGGAEKHDLARKQRTQQADAVSANEVEDDEEDNSGEEEDPDDDQSEEEAIVVSASDGEEDTSPEALISLGNFISALEPSKKRKAPTDEDPTPADAPQTRKRRIIKERTEAGPENEFGAQATASTKLKLDDLLAPLASQSTNLLGLKKSAKVLASTSGAKTLSAPLPQRTQERVDREAAYEQTKEEVDKWTETMKRIKEAEHLSFPLQAQPTGRVSNLELAAKFKPTTELESSVNKLLKSAKLRDEDLQETEQLAMNHLSVEEVAARRAELRKMRELMFRAEVKAKRVSKIKSKTYRRIKKKEREKLTKKLDKDEDMTDEGVRLKMEVERARERATLRHKNTGKWAKAMKAKGELDVDERREISEMLERGEQLRRRIRGDEESDDEDDDDSEVDEEGDGLSRIKASAFEELAKINRDNEDGIATDGQGKKGKTIFEMKFMQDAMARNQQQTDRMVDDFVKEMGENDGESDAEEVVDTGEDASGRLAVQRTGGRAVYHPTATSGQMAAQPLNSLASDSSSVTLQSADLPQGSPPPDHRPVSRPVPIPLTSDSNPWLVPRETTSKAPRKKNEVVVDKNSSTVDKSMHKLNKQGKALSSNTTVEAPSDDSDSDSEIEEQEKALSQKGKGKSKGVKSFEQRDLVARAFAGDNVVQAFEDAKRREMAEDAPRTVDTTIPGWGSWGGSGTRRQPTKPHLIKRVAGIDPSTRSDFNKKHVIVSEKRDKKAAKYMVKDLPYPYTSKAQFERSINMPLGTEWNTRVGFQRGTLPKVVKKMGTVINPLEKLF</sequence>
<feature type="compositionally biased region" description="Acidic residues" evidence="4">
    <location>
        <begin position="98"/>
        <end position="119"/>
    </location>
</feature>
<feature type="compositionally biased region" description="Acidic residues" evidence="4">
    <location>
        <begin position="221"/>
        <end position="245"/>
    </location>
</feature>
<dbReference type="STRING" id="765440.A0A0C3FR92"/>
<evidence type="ECO:0000256" key="2">
    <source>
        <dbReference type="ARBA" id="ARBA00022553"/>
    </source>
</evidence>
<feature type="compositionally biased region" description="Basic residues" evidence="4">
    <location>
        <begin position="536"/>
        <end position="545"/>
    </location>
</feature>
<accession>A0A0C3FR92</accession>
<comment type="subcellular location">
    <subcellularLocation>
        <location evidence="1">Nucleus</location>
        <location evidence="1">Nucleolus</location>
    </subcellularLocation>
</comment>
<keyword evidence="6" id="KW-1185">Reference proteome</keyword>
<dbReference type="HOGENOM" id="CLU_003783_0_1_1"/>
<evidence type="ECO:0000256" key="1">
    <source>
        <dbReference type="ARBA" id="ARBA00004604"/>
    </source>
</evidence>
<dbReference type="EMBL" id="KN832995">
    <property type="protein sequence ID" value="KIM82209.1"/>
    <property type="molecule type" value="Genomic_DNA"/>
</dbReference>
<protein>
    <recommendedName>
        <fullName evidence="7">Utp14-domain-containing protein</fullName>
    </recommendedName>
</protein>
<evidence type="ECO:0000256" key="4">
    <source>
        <dbReference type="SAM" id="MobiDB-lite"/>
    </source>
</evidence>
<feature type="compositionally biased region" description="Acidic residues" evidence="4">
    <location>
        <begin position="576"/>
        <end position="593"/>
    </location>
</feature>
<feature type="compositionally biased region" description="Basic and acidic residues" evidence="4">
    <location>
        <begin position="365"/>
        <end position="380"/>
    </location>
</feature>
<feature type="region of interest" description="Disordered" evidence="4">
    <location>
        <begin position="1"/>
        <end position="28"/>
    </location>
</feature>
<feature type="compositionally biased region" description="Polar residues" evidence="4">
    <location>
        <begin position="694"/>
        <end position="721"/>
    </location>
</feature>
<dbReference type="InParanoid" id="A0A0C3FR92"/>
<evidence type="ECO:0000313" key="5">
    <source>
        <dbReference type="EMBL" id="KIM82209.1"/>
    </source>
</evidence>
<dbReference type="OrthoDB" id="277439at2759"/>
<dbReference type="GO" id="GO:0032040">
    <property type="term" value="C:small-subunit processome"/>
    <property type="evidence" value="ECO:0007669"/>
    <property type="project" value="InterPro"/>
</dbReference>
<reference evidence="5 6" key="1">
    <citation type="submission" date="2014-04" db="EMBL/GenBank/DDBJ databases">
        <authorList>
            <consortium name="DOE Joint Genome Institute"/>
            <person name="Kuo A."/>
            <person name="Tarkka M."/>
            <person name="Buscot F."/>
            <person name="Kohler A."/>
            <person name="Nagy L.G."/>
            <person name="Floudas D."/>
            <person name="Copeland A."/>
            <person name="Barry K.W."/>
            <person name="Cichocki N."/>
            <person name="Veneault-Fourrey C."/>
            <person name="LaButti K."/>
            <person name="Lindquist E.A."/>
            <person name="Lipzen A."/>
            <person name="Lundell T."/>
            <person name="Morin E."/>
            <person name="Murat C."/>
            <person name="Sun H."/>
            <person name="Tunlid A."/>
            <person name="Henrissat B."/>
            <person name="Grigoriev I.V."/>
            <person name="Hibbett D.S."/>
            <person name="Martin F."/>
            <person name="Nordberg H.P."/>
            <person name="Cantor M.N."/>
            <person name="Hua S.X."/>
        </authorList>
    </citation>
    <scope>NUCLEOTIDE SEQUENCE [LARGE SCALE GENOMIC DNA]</scope>
    <source>
        <strain evidence="5 6">F 1598</strain>
    </source>
</reference>
<dbReference type="InterPro" id="IPR006709">
    <property type="entry name" value="SSU_processome_Utp14"/>
</dbReference>
<feature type="region of interest" description="Disordered" evidence="4">
    <location>
        <begin position="658"/>
        <end position="827"/>
    </location>
</feature>
<evidence type="ECO:0000256" key="3">
    <source>
        <dbReference type="ARBA" id="ARBA00023242"/>
    </source>
</evidence>
<feature type="region of interest" description="Disordered" evidence="4">
    <location>
        <begin position="536"/>
        <end position="598"/>
    </location>
</feature>
<dbReference type="FunCoup" id="A0A0C3FR92">
    <property type="interactions" value="449"/>
</dbReference>
<keyword evidence="3" id="KW-0539">Nucleus</keyword>
<dbReference type="PANTHER" id="PTHR14150">
    <property type="entry name" value="U3 SMALL NUCLEOLAR RNA-ASSOCIATED PROTEIN 14"/>
    <property type="match status" value="1"/>
</dbReference>